<reference evidence="7 8" key="1">
    <citation type="submission" date="2023-07" db="EMBL/GenBank/DDBJ databases">
        <title>Genomic Encyclopedia of Type Strains, Phase IV (KMG-IV): sequencing the most valuable type-strain genomes for metagenomic binning, comparative biology and taxonomic classification.</title>
        <authorList>
            <person name="Goeker M."/>
        </authorList>
    </citation>
    <scope>NUCLEOTIDE SEQUENCE [LARGE SCALE GENOMIC DNA]</scope>
    <source>
        <strain evidence="7 8">DSM 19922</strain>
    </source>
</reference>
<keyword evidence="3 5" id="KW-0546">Nucleotide metabolism</keyword>
<dbReference type="InterPro" id="IPR036157">
    <property type="entry name" value="dUTPase-like_sf"/>
</dbReference>
<comment type="pathway">
    <text evidence="5">Pyrimidine metabolism; dUMP biosynthesis; dUMP from dCTP (dUTP route): step 2/2.</text>
</comment>
<comment type="cofactor">
    <cofactor evidence="5">
        <name>Mg(2+)</name>
        <dbReference type="ChEBI" id="CHEBI:18420"/>
    </cofactor>
</comment>
<dbReference type="PANTHER" id="PTHR11241:SF0">
    <property type="entry name" value="DEOXYURIDINE 5'-TRIPHOSPHATE NUCLEOTIDOHYDROLASE"/>
    <property type="match status" value="1"/>
</dbReference>
<proteinExistence type="inferred from homology"/>
<evidence type="ECO:0000256" key="4">
    <source>
        <dbReference type="ARBA" id="ARBA00047686"/>
    </source>
</evidence>
<feature type="binding site" evidence="5">
    <location>
        <position position="83"/>
    </location>
    <ligand>
        <name>substrate</name>
    </ligand>
</feature>
<dbReference type="PANTHER" id="PTHR11241">
    <property type="entry name" value="DEOXYURIDINE 5'-TRIPHOSPHATE NUCLEOTIDOHYDROLASE"/>
    <property type="match status" value="1"/>
</dbReference>
<organism evidence="7 8">
    <name type="scientific">Azospirillum picis</name>
    <dbReference type="NCBI Taxonomy" id="488438"/>
    <lineage>
        <taxon>Bacteria</taxon>
        <taxon>Pseudomonadati</taxon>
        <taxon>Pseudomonadota</taxon>
        <taxon>Alphaproteobacteria</taxon>
        <taxon>Rhodospirillales</taxon>
        <taxon>Azospirillaceae</taxon>
        <taxon>Azospirillum</taxon>
    </lineage>
</organism>
<dbReference type="SUPFAM" id="SSF51283">
    <property type="entry name" value="dUTPase-like"/>
    <property type="match status" value="1"/>
</dbReference>
<evidence type="ECO:0000256" key="3">
    <source>
        <dbReference type="ARBA" id="ARBA00023080"/>
    </source>
</evidence>
<keyword evidence="8" id="KW-1185">Reference proteome</keyword>
<comment type="caution">
    <text evidence="7">The sequence shown here is derived from an EMBL/GenBank/DDBJ whole genome shotgun (WGS) entry which is preliminary data.</text>
</comment>
<dbReference type="GO" id="GO:0004170">
    <property type="term" value="F:dUTP diphosphatase activity"/>
    <property type="evidence" value="ECO:0007669"/>
    <property type="project" value="UniProtKB-EC"/>
</dbReference>
<gene>
    <name evidence="5" type="primary">dut</name>
    <name evidence="7" type="ORF">QO018_003113</name>
</gene>
<comment type="catalytic activity">
    <reaction evidence="4 5">
        <text>dUTP + H2O = dUMP + diphosphate + H(+)</text>
        <dbReference type="Rhea" id="RHEA:10248"/>
        <dbReference type="ChEBI" id="CHEBI:15377"/>
        <dbReference type="ChEBI" id="CHEBI:15378"/>
        <dbReference type="ChEBI" id="CHEBI:33019"/>
        <dbReference type="ChEBI" id="CHEBI:61555"/>
        <dbReference type="ChEBI" id="CHEBI:246422"/>
        <dbReference type="EC" id="3.6.1.23"/>
    </reaction>
</comment>
<feature type="domain" description="dUTPase-like" evidence="6">
    <location>
        <begin position="16"/>
        <end position="149"/>
    </location>
</feature>
<dbReference type="InterPro" id="IPR033704">
    <property type="entry name" value="dUTPase_trimeric"/>
</dbReference>
<comment type="caution">
    <text evidence="5">Lacks conserved residue(s) required for the propagation of feature annotation.</text>
</comment>
<evidence type="ECO:0000313" key="8">
    <source>
        <dbReference type="Proteomes" id="UP001244552"/>
    </source>
</evidence>
<dbReference type="EC" id="3.6.1.23" evidence="5"/>
<dbReference type="Gene3D" id="2.70.40.10">
    <property type="match status" value="1"/>
</dbReference>
<dbReference type="InterPro" id="IPR029054">
    <property type="entry name" value="dUTPase-like"/>
</dbReference>
<evidence type="ECO:0000256" key="5">
    <source>
        <dbReference type="HAMAP-Rule" id="MF_00116"/>
    </source>
</evidence>
<keyword evidence="5" id="KW-0479">Metal-binding</keyword>
<comment type="function">
    <text evidence="5">This enzyme is involved in nucleotide metabolism: it produces dUMP, the immediate precursor of thymidine nucleotides and it decreases the intracellular concentration of dUTP so that uracil cannot be incorporated into DNA.</text>
</comment>
<evidence type="ECO:0000256" key="2">
    <source>
        <dbReference type="ARBA" id="ARBA00022801"/>
    </source>
</evidence>
<dbReference type="NCBIfam" id="TIGR00576">
    <property type="entry name" value="dut"/>
    <property type="match status" value="1"/>
</dbReference>
<dbReference type="EMBL" id="JAUSVU010000010">
    <property type="protein sequence ID" value="MDQ0534242.1"/>
    <property type="molecule type" value="Genomic_DNA"/>
</dbReference>
<dbReference type="HAMAP" id="MF_00116">
    <property type="entry name" value="dUTPase_bact"/>
    <property type="match status" value="1"/>
</dbReference>
<protein>
    <recommendedName>
        <fullName evidence="5">Deoxyuridine 5'-triphosphate nucleotidohydrolase</fullName>
        <shortName evidence="5">dUTPase</shortName>
        <ecNumber evidence="5">3.6.1.23</ecNumber>
    </recommendedName>
    <alternativeName>
        <fullName evidence="5">dUTP pyrophosphatase</fullName>
    </alternativeName>
</protein>
<dbReference type="InterPro" id="IPR008181">
    <property type="entry name" value="dUTPase"/>
</dbReference>
<feature type="binding site" evidence="5">
    <location>
        <begin position="70"/>
        <end position="72"/>
    </location>
    <ligand>
        <name>substrate</name>
    </ligand>
</feature>
<dbReference type="NCBIfam" id="NF001862">
    <property type="entry name" value="PRK00601.1"/>
    <property type="match status" value="1"/>
</dbReference>
<accession>A0ABU0MLE8</accession>
<dbReference type="CDD" id="cd07557">
    <property type="entry name" value="trimeric_dUTPase"/>
    <property type="match status" value="1"/>
</dbReference>
<feature type="binding site" evidence="5">
    <location>
        <begin position="87"/>
        <end position="89"/>
    </location>
    <ligand>
        <name>substrate</name>
    </ligand>
</feature>
<evidence type="ECO:0000313" key="7">
    <source>
        <dbReference type="EMBL" id="MDQ0534242.1"/>
    </source>
</evidence>
<comment type="similarity">
    <text evidence="1 5">Belongs to the dUTPase family.</text>
</comment>
<dbReference type="Proteomes" id="UP001244552">
    <property type="component" value="Unassembled WGS sequence"/>
</dbReference>
<dbReference type="Pfam" id="PF00692">
    <property type="entry name" value="dUTPase"/>
    <property type="match status" value="1"/>
</dbReference>
<name>A0ABU0MLE8_9PROT</name>
<evidence type="ECO:0000259" key="6">
    <source>
        <dbReference type="Pfam" id="PF00692"/>
    </source>
</evidence>
<sequence length="151" mass="15258">MPPTVAFLRLPGNDDLPLPSYATAGAAGFDLRAAVPAGEPVVLAPGRRMLVPTGFAVGLPAGWEMQVRPRSGLAVKNGVTVLNTPGTVDCDYRGPVGVCLINLGEEPFAIARGDRIAQAVIAPAPQAALVEVAALDDTARGTGGFGSTGVA</sequence>
<keyword evidence="5" id="KW-0460">Magnesium</keyword>
<dbReference type="RefSeq" id="WP_209983233.1">
    <property type="nucleotide sequence ID" value="NZ_JAGINO010000010.1"/>
</dbReference>
<keyword evidence="2 5" id="KW-0378">Hydrolase</keyword>
<evidence type="ECO:0000256" key="1">
    <source>
        <dbReference type="ARBA" id="ARBA00006581"/>
    </source>
</evidence>